<protein>
    <submittedName>
        <fullName evidence="2">Uncharacterized protein</fullName>
    </submittedName>
</protein>
<dbReference type="FunCoup" id="A0A2G5EE79">
    <property type="interactions" value="1256"/>
</dbReference>
<accession>A0A2G5EE79</accession>
<sequence length="172" mass="19029">MGEEKEVENPSTLLQTPKPFIEIICKSSAKVRRFAVGTEARFALQLINRKLDSGIPLALYIEADKEGEEPISFGHNAVLVDYGDGWKLQTVIDDDEAGLGKEIGERPTNKQLPNVIGTDGLQRLTSGSERNISYLYLGRILLVLIFIIVFAVILTLGLENLPRLILFVTSSM</sequence>
<dbReference type="Proteomes" id="UP000230069">
    <property type="component" value="Unassembled WGS sequence"/>
</dbReference>
<dbReference type="AlphaFoldDB" id="A0A2G5EE79"/>
<dbReference type="STRING" id="218851.A0A2G5EE79"/>
<evidence type="ECO:0000313" key="3">
    <source>
        <dbReference type="Proteomes" id="UP000230069"/>
    </source>
</evidence>
<reference evidence="2 3" key="1">
    <citation type="submission" date="2017-09" db="EMBL/GenBank/DDBJ databases">
        <title>WGS assembly of Aquilegia coerulea Goldsmith.</title>
        <authorList>
            <person name="Hodges S."/>
            <person name="Kramer E."/>
            <person name="Nordborg M."/>
            <person name="Tomkins J."/>
            <person name="Borevitz J."/>
            <person name="Derieg N."/>
            <person name="Yan J."/>
            <person name="Mihaltcheva S."/>
            <person name="Hayes R.D."/>
            <person name="Rokhsar D."/>
        </authorList>
    </citation>
    <scope>NUCLEOTIDE SEQUENCE [LARGE SCALE GENOMIC DNA]</scope>
    <source>
        <strain evidence="3">cv. Goldsmith</strain>
    </source>
</reference>
<name>A0A2G5EE79_AQUCA</name>
<gene>
    <name evidence="2" type="ORF">AQUCO_00900553v1</name>
</gene>
<feature type="transmembrane region" description="Helical" evidence="1">
    <location>
        <begin position="136"/>
        <end position="158"/>
    </location>
</feature>
<keyword evidence="1" id="KW-1133">Transmembrane helix</keyword>
<dbReference type="OrthoDB" id="1932454at2759"/>
<keyword evidence="1" id="KW-0472">Membrane</keyword>
<keyword evidence="3" id="KW-1185">Reference proteome</keyword>
<dbReference type="PANTHER" id="PTHR36396:SF1">
    <property type="entry name" value="MALTASE-GLUCOAMYLASE, INTESTINAL PROTEIN"/>
    <property type="match status" value="1"/>
</dbReference>
<evidence type="ECO:0000313" key="2">
    <source>
        <dbReference type="EMBL" id="PIA54053.1"/>
    </source>
</evidence>
<keyword evidence="1" id="KW-0812">Transmembrane</keyword>
<organism evidence="2 3">
    <name type="scientific">Aquilegia coerulea</name>
    <name type="common">Rocky mountain columbine</name>
    <dbReference type="NCBI Taxonomy" id="218851"/>
    <lineage>
        <taxon>Eukaryota</taxon>
        <taxon>Viridiplantae</taxon>
        <taxon>Streptophyta</taxon>
        <taxon>Embryophyta</taxon>
        <taxon>Tracheophyta</taxon>
        <taxon>Spermatophyta</taxon>
        <taxon>Magnoliopsida</taxon>
        <taxon>Ranunculales</taxon>
        <taxon>Ranunculaceae</taxon>
        <taxon>Thalictroideae</taxon>
        <taxon>Aquilegia</taxon>
    </lineage>
</organism>
<evidence type="ECO:0000256" key="1">
    <source>
        <dbReference type="SAM" id="Phobius"/>
    </source>
</evidence>
<dbReference type="PANTHER" id="PTHR36396">
    <property type="entry name" value="MALTASE-GLUCOAMYLASE, INTESTINAL PROTEIN"/>
    <property type="match status" value="1"/>
</dbReference>
<dbReference type="InParanoid" id="A0A2G5EE79"/>
<proteinExistence type="predicted"/>
<dbReference type="EMBL" id="KZ305026">
    <property type="protein sequence ID" value="PIA54053.1"/>
    <property type="molecule type" value="Genomic_DNA"/>
</dbReference>